<dbReference type="AlphaFoldDB" id="A0A0F9E603"/>
<sequence>MSEKQIPKVCRNGSLIGITDLKFPLYMNNWEFLGYLVFFDPKTRMLKTFDKEGNIVNLSDVTGDCRTWITEKDENMKKEDDQYTLLDIEE</sequence>
<proteinExistence type="predicted"/>
<protein>
    <submittedName>
        <fullName evidence="1">Uncharacterized protein</fullName>
    </submittedName>
</protein>
<reference evidence="1" key="1">
    <citation type="journal article" date="2015" name="Nature">
        <title>Complex archaea that bridge the gap between prokaryotes and eukaryotes.</title>
        <authorList>
            <person name="Spang A."/>
            <person name="Saw J.H."/>
            <person name="Jorgensen S.L."/>
            <person name="Zaremba-Niedzwiedzka K."/>
            <person name="Martijn J."/>
            <person name="Lind A.E."/>
            <person name="van Eijk R."/>
            <person name="Schleper C."/>
            <person name="Guy L."/>
            <person name="Ettema T.J."/>
        </authorList>
    </citation>
    <scope>NUCLEOTIDE SEQUENCE</scope>
</reference>
<evidence type="ECO:0000313" key="1">
    <source>
        <dbReference type="EMBL" id="KKL69443.1"/>
    </source>
</evidence>
<organism evidence="1">
    <name type="scientific">marine sediment metagenome</name>
    <dbReference type="NCBI Taxonomy" id="412755"/>
    <lineage>
        <taxon>unclassified sequences</taxon>
        <taxon>metagenomes</taxon>
        <taxon>ecological metagenomes</taxon>
    </lineage>
</organism>
<dbReference type="EMBL" id="LAZR01026207">
    <property type="protein sequence ID" value="KKL69443.1"/>
    <property type="molecule type" value="Genomic_DNA"/>
</dbReference>
<name>A0A0F9E603_9ZZZZ</name>
<accession>A0A0F9E603</accession>
<gene>
    <name evidence="1" type="ORF">LCGC14_2114930</name>
</gene>
<comment type="caution">
    <text evidence="1">The sequence shown here is derived from an EMBL/GenBank/DDBJ whole genome shotgun (WGS) entry which is preliminary data.</text>
</comment>